<dbReference type="SUPFAM" id="SSF47769">
    <property type="entry name" value="SAM/Pointed domain"/>
    <property type="match status" value="1"/>
</dbReference>
<feature type="compositionally biased region" description="Low complexity" evidence="9">
    <location>
        <begin position="1301"/>
        <end position="1322"/>
    </location>
</feature>
<evidence type="ECO:0000259" key="10">
    <source>
        <dbReference type="PROSITE" id="PS50105"/>
    </source>
</evidence>
<dbReference type="EMBL" id="GL832959">
    <property type="protein sequence ID" value="EGD81579.1"/>
    <property type="molecule type" value="Genomic_DNA"/>
</dbReference>
<dbReference type="OrthoDB" id="10023302at2759"/>
<dbReference type="Pfam" id="PF16095">
    <property type="entry name" value="COR-A"/>
    <property type="match status" value="1"/>
</dbReference>
<feature type="region of interest" description="Disordered" evidence="9">
    <location>
        <begin position="238"/>
        <end position="324"/>
    </location>
</feature>
<keyword evidence="6" id="KW-0067">ATP-binding</keyword>
<feature type="compositionally biased region" description="Pro residues" evidence="9">
    <location>
        <begin position="73"/>
        <end position="90"/>
    </location>
</feature>
<keyword evidence="5" id="KW-0418">Kinase</keyword>
<dbReference type="InterPro" id="IPR027417">
    <property type="entry name" value="P-loop_NTPase"/>
</dbReference>
<evidence type="ECO:0000259" key="11">
    <source>
        <dbReference type="PROSITE" id="PS51424"/>
    </source>
</evidence>
<dbReference type="InterPro" id="IPR035897">
    <property type="entry name" value="Toll_tir_struct_dom_sf"/>
</dbReference>
<keyword evidence="13" id="KW-1185">Reference proteome</keyword>
<evidence type="ECO:0000256" key="2">
    <source>
        <dbReference type="ARBA" id="ARBA00022679"/>
    </source>
</evidence>
<feature type="domain" description="Roc" evidence="11">
    <location>
        <begin position="184"/>
        <end position="496"/>
    </location>
</feature>
<feature type="compositionally biased region" description="Basic residues" evidence="9">
    <location>
        <begin position="37"/>
        <end position="48"/>
    </location>
</feature>
<feature type="compositionally biased region" description="Low complexity" evidence="9">
    <location>
        <begin position="49"/>
        <end position="72"/>
    </location>
</feature>
<feature type="compositionally biased region" description="Basic and acidic residues" evidence="9">
    <location>
        <begin position="238"/>
        <end position="254"/>
    </location>
</feature>
<dbReference type="InterPro" id="IPR032171">
    <property type="entry name" value="COR-A"/>
</dbReference>
<feature type="compositionally biased region" description="Acidic residues" evidence="9">
    <location>
        <begin position="304"/>
        <end position="314"/>
    </location>
</feature>
<dbReference type="EC" id="2.7.11.1" evidence="1"/>
<evidence type="ECO:0000256" key="5">
    <source>
        <dbReference type="ARBA" id="ARBA00022777"/>
    </source>
</evidence>
<feature type="compositionally biased region" description="Low complexity" evidence="9">
    <location>
        <begin position="14"/>
        <end position="25"/>
    </location>
</feature>
<organism evidence="12 13">
    <name type="scientific">Salpingoeca rosetta (strain ATCC 50818 / BSB-021)</name>
    <dbReference type="NCBI Taxonomy" id="946362"/>
    <lineage>
        <taxon>Eukaryota</taxon>
        <taxon>Choanoflagellata</taxon>
        <taxon>Craspedida</taxon>
        <taxon>Salpingoecidae</taxon>
        <taxon>Salpingoeca</taxon>
    </lineage>
</organism>
<evidence type="ECO:0000256" key="3">
    <source>
        <dbReference type="ARBA" id="ARBA00022737"/>
    </source>
</evidence>
<dbReference type="Gene3D" id="1.10.150.50">
    <property type="entry name" value="Transcription Factor, Ets-1"/>
    <property type="match status" value="1"/>
</dbReference>
<dbReference type="Proteomes" id="UP000007799">
    <property type="component" value="Unassembled WGS sequence"/>
</dbReference>
<feature type="region of interest" description="Disordered" evidence="9">
    <location>
        <begin position="1301"/>
        <end position="1330"/>
    </location>
</feature>
<dbReference type="InParanoid" id="F2U1S7"/>
<keyword evidence="3" id="KW-0677">Repeat</keyword>
<evidence type="ECO:0000256" key="9">
    <source>
        <dbReference type="SAM" id="MobiDB-lite"/>
    </source>
</evidence>
<gene>
    <name evidence="12" type="ORF">PTSG_11865</name>
</gene>
<evidence type="ECO:0000256" key="8">
    <source>
        <dbReference type="ARBA" id="ARBA00048679"/>
    </source>
</evidence>
<evidence type="ECO:0000313" key="12">
    <source>
        <dbReference type="EMBL" id="EGD81579.1"/>
    </source>
</evidence>
<dbReference type="STRING" id="946362.F2U1S7"/>
<evidence type="ECO:0000256" key="1">
    <source>
        <dbReference type="ARBA" id="ARBA00012513"/>
    </source>
</evidence>
<protein>
    <recommendedName>
        <fullName evidence="1">non-specific serine/threonine protein kinase</fullName>
        <ecNumber evidence="1">2.7.11.1</ecNumber>
    </recommendedName>
</protein>
<feature type="region of interest" description="Disordered" evidence="9">
    <location>
        <begin position="1183"/>
        <end position="1221"/>
    </location>
</feature>
<evidence type="ECO:0000313" key="13">
    <source>
        <dbReference type="Proteomes" id="UP000007799"/>
    </source>
</evidence>
<keyword evidence="2" id="KW-0808">Transferase</keyword>
<evidence type="ECO:0000256" key="6">
    <source>
        <dbReference type="ARBA" id="ARBA00022840"/>
    </source>
</evidence>
<dbReference type="PANTHER" id="PTHR13361">
    <property type="entry name" value="WW DOMAIN-BINDING PROTEIN 11"/>
    <property type="match status" value="1"/>
</dbReference>
<proteinExistence type="predicted"/>
<comment type="catalytic activity">
    <reaction evidence="7">
        <text>L-threonyl-[protein] + ATP = O-phospho-L-threonyl-[protein] + ADP + H(+)</text>
        <dbReference type="Rhea" id="RHEA:46608"/>
        <dbReference type="Rhea" id="RHEA-COMP:11060"/>
        <dbReference type="Rhea" id="RHEA-COMP:11605"/>
        <dbReference type="ChEBI" id="CHEBI:15378"/>
        <dbReference type="ChEBI" id="CHEBI:30013"/>
        <dbReference type="ChEBI" id="CHEBI:30616"/>
        <dbReference type="ChEBI" id="CHEBI:61977"/>
        <dbReference type="ChEBI" id="CHEBI:456216"/>
        <dbReference type="EC" id="2.7.11.1"/>
    </reaction>
</comment>
<dbReference type="GeneID" id="16077376"/>
<accession>F2U1S7</accession>
<dbReference type="Pfam" id="PF07647">
    <property type="entry name" value="SAM_2"/>
    <property type="match status" value="1"/>
</dbReference>
<dbReference type="PANTHER" id="PTHR13361:SF1">
    <property type="entry name" value="WW DOMAIN-BINDING PROTEIN 11"/>
    <property type="match status" value="1"/>
</dbReference>
<dbReference type="SUPFAM" id="SSF52200">
    <property type="entry name" value="Toll/Interleukin receptor TIR domain"/>
    <property type="match status" value="1"/>
</dbReference>
<feature type="compositionally biased region" description="Low complexity" evidence="9">
    <location>
        <begin position="315"/>
        <end position="324"/>
    </location>
</feature>
<dbReference type="InterPro" id="IPR001660">
    <property type="entry name" value="SAM"/>
</dbReference>
<feature type="compositionally biased region" description="Basic and acidic residues" evidence="9">
    <location>
        <begin position="1201"/>
        <end position="1212"/>
    </location>
</feature>
<comment type="catalytic activity">
    <reaction evidence="8">
        <text>L-seryl-[protein] + ATP = O-phospho-L-seryl-[protein] + ADP + H(+)</text>
        <dbReference type="Rhea" id="RHEA:17989"/>
        <dbReference type="Rhea" id="RHEA-COMP:9863"/>
        <dbReference type="Rhea" id="RHEA-COMP:11604"/>
        <dbReference type="ChEBI" id="CHEBI:15378"/>
        <dbReference type="ChEBI" id="CHEBI:29999"/>
        <dbReference type="ChEBI" id="CHEBI:30616"/>
        <dbReference type="ChEBI" id="CHEBI:83421"/>
        <dbReference type="ChEBI" id="CHEBI:456216"/>
        <dbReference type="EC" id="2.7.11.1"/>
    </reaction>
</comment>
<dbReference type="Gene3D" id="3.40.50.10140">
    <property type="entry name" value="Toll/interleukin-1 receptor homology (TIR) domain"/>
    <property type="match status" value="1"/>
</dbReference>
<dbReference type="PROSITE" id="PS51424">
    <property type="entry name" value="ROC"/>
    <property type="match status" value="1"/>
</dbReference>
<sequence>MSYAPSRAKKKAPKSSGFFSKSAFGSDDESDFVPSRAQKKKKGKKKAAPSKARSPSPISKADFDLGGAKKSAGPPPPPPGPPPPPAPPPPGKKKPAGAPPPPAPPPPGKQKTSAPPPPPPGPPPPPDASPLGKSKKTAAPPRKKAPAKDNVPPPPPPPPPASHTAEDKSAKLMKRVNAAIAAGASDLFGRGKLMLVGQGRAGKTTTLRSLLAKPFEKDQQSTVGAATSDMAVTVDTQDVRSWQETKGEESEMARALRSGAMVDDDDSSGDGAGKHAFRSPTEEKKKRKKAMKEQHNGRQSEAVLADEGDDDADDATANGDDGADTSAAASELEKAVTDLNLEANIGTIEDDGFRVTFKIFDLGGQPTFYIFHPFFLTKYAVYVVVFSMADVMSKDEMVSAETWEFIDHWLGSIFLYARGAPVFMVGTFGDEVNQRKQHERISQQIFERFSAHAAFPQLVYNKTANMWFWPVDNTQSIKDPMIANLQRCISDEAGKQEHVRMRVPLPFLALYDKLMSLHKEEDRPVVRLPEIEALAHKFGLDHQATIDCLRFWHEYSMLLYFDTVPGMEEVVILSPQWAVDVMCKVIRNFDLHTVLQDREARHFNRQWQELTRRGILHREMLDLLWSDMAKDLVDPFLDLMMRFGLCVTYREPTRNQGMTAGLSLDDGTITHAEMAGALSSSQKQQLLQQGGGGGDDGDAVDAAARAYLVPAILPLTLDGSKLPSTTLSSFAGGQLNRYDYHDRTAVYISFFLDDFASTDPVVLVNDLVRTSFLPEGLFSRVVAHLIGSSQFTMVTKPRLSRTQADVYFHDCKVQLRLVPEVGGVKVLIEAAQPRPLLRMVQDTIIHSVQKHYEELRVYTLLPFSPKALLFLDDVIEHHRQRHSMWVEGAQIKPAELEERYGTWLPTTGLRTFYDSFLSYRQGANSSFVVNLHVVLEENQLISFLDANNLETGVNFKMAFMEAISRSLVACPVVSAGAVERMFQIRHGDYCDNVLLEWMTMLALLDYVMECEHAGQDVVADSATNGDHATATPVFLRRIAPLVVSKAWHNSELSSNKVFTDTFADLRTLCNSLPDVVSEQTTRPLEAFFKDRLHLRAPKRRTVRQAVQELLDMDAIFCWESADATDSRAHQAVGVAVTTEAHKVHRLRGYANEVRQVVLRAKQLADDDEALKLAMQAGMERSGAHLLSSSAARHATMSASHDSSKPTPPKDEPAPAPPAAVAASTLTARAMSDRPVEQWSEDDVVAWLAQEKFDAMVPAFQREHVDGTLLMALSDDMLANEMGVANRVQRIRFEQRRALLMGTTTPSGTTPSASAASSRPASARSRRRKPRVCVIA</sequence>
<dbReference type="PROSITE" id="PS50105">
    <property type="entry name" value="SAM_DOMAIN"/>
    <property type="match status" value="1"/>
</dbReference>
<feature type="compositionally biased region" description="Pro residues" evidence="9">
    <location>
        <begin position="151"/>
        <end position="161"/>
    </location>
</feature>
<feature type="region of interest" description="Disordered" evidence="9">
    <location>
        <begin position="1"/>
        <end position="171"/>
    </location>
</feature>
<dbReference type="SUPFAM" id="SSF52540">
    <property type="entry name" value="P-loop containing nucleoside triphosphate hydrolases"/>
    <property type="match status" value="1"/>
</dbReference>
<name>F2U1S7_SALR5</name>
<dbReference type="GO" id="GO:0005524">
    <property type="term" value="F:ATP binding"/>
    <property type="evidence" value="ECO:0007669"/>
    <property type="project" value="UniProtKB-KW"/>
</dbReference>
<dbReference type="RefSeq" id="XP_004996783.1">
    <property type="nucleotide sequence ID" value="XM_004996726.1"/>
</dbReference>
<dbReference type="InterPro" id="IPR020859">
    <property type="entry name" value="ROC"/>
</dbReference>
<keyword evidence="4" id="KW-0547">Nucleotide-binding</keyword>
<dbReference type="InterPro" id="IPR013761">
    <property type="entry name" value="SAM/pointed_sf"/>
</dbReference>
<feature type="domain" description="SAM" evidence="10">
    <location>
        <begin position="1238"/>
        <end position="1302"/>
    </location>
</feature>
<evidence type="ECO:0000256" key="7">
    <source>
        <dbReference type="ARBA" id="ARBA00047899"/>
    </source>
</evidence>
<feature type="compositionally biased region" description="Pro residues" evidence="9">
    <location>
        <begin position="97"/>
        <end position="128"/>
    </location>
</feature>
<evidence type="ECO:0000256" key="4">
    <source>
        <dbReference type="ARBA" id="ARBA00022741"/>
    </source>
</evidence>
<dbReference type="KEGG" id="sre:PTSG_11865"/>
<dbReference type="GO" id="GO:0016301">
    <property type="term" value="F:kinase activity"/>
    <property type="evidence" value="ECO:0007669"/>
    <property type="project" value="UniProtKB-KW"/>
</dbReference>
<feature type="compositionally biased region" description="Basic residues" evidence="9">
    <location>
        <begin position="133"/>
        <end position="145"/>
    </location>
</feature>
<dbReference type="eggNOG" id="ENOG502S0Y0">
    <property type="taxonomic scope" value="Eukaryota"/>
</dbReference>
<dbReference type="OMA" id="MECEHAG"/>
<dbReference type="SMART" id="SM00454">
    <property type="entry name" value="SAM"/>
    <property type="match status" value="1"/>
</dbReference>
<feature type="compositionally biased region" description="Low complexity" evidence="9">
    <location>
        <begin position="1183"/>
        <end position="1194"/>
    </location>
</feature>
<reference evidence="12" key="1">
    <citation type="submission" date="2009-08" db="EMBL/GenBank/DDBJ databases">
        <title>Annotation of Salpingoeca rosetta.</title>
        <authorList>
            <consortium name="The Broad Institute Genome Sequencing Platform"/>
            <person name="Russ C."/>
            <person name="Cuomo C."/>
            <person name="Burger G."/>
            <person name="Gray M.W."/>
            <person name="Holland P.W.H."/>
            <person name="King N."/>
            <person name="Lang F.B.F."/>
            <person name="Roger A.J."/>
            <person name="Ruiz-Trillo I."/>
            <person name="Young S.K."/>
            <person name="Zeng Q."/>
            <person name="Gargeya S."/>
            <person name="Alvarado L."/>
            <person name="Berlin A."/>
            <person name="Chapman S.B."/>
            <person name="Chen Z."/>
            <person name="Freedman E."/>
            <person name="Gellesch M."/>
            <person name="Goldberg J."/>
            <person name="Griggs A."/>
            <person name="Gujja S."/>
            <person name="Heilman E."/>
            <person name="Heiman D."/>
            <person name="Howarth C."/>
            <person name="Mehta T."/>
            <person name="Neiman D."/>
            <person name="Pearson M."/>
            <person name="Roberts A."/>
            <person name="Saif S."/>
            <person name="Shea T."/>
            <person name="Shenoy N."/>
            <person name="Sisk P."/>
            <person name="Stolte C."/>
            <person name="Sykes S."/>
            <person name="White J."/>
            <person name="Yandava C."/>
            <person name="Haas B."/>
            <person name="Nusbaum C."/>
            <person name="Birren B."/>
        </authorList>
    </citation>
    <scope>NUCLEOTIDE SEQUENCE</scope>
    <source>
        <strain evidence="12">ATCC 50818</strain>
    </source>
</reference>
<dbReference type="GO" id="GO:0005681">
    <property type="term" value="C:spliceosomal complex"/>
    <property type="evidence" value="ECO:0007669"/>
    <property type="project" value="TreeGrafter"/>
</dbReference>
<dbReference type="Gene3D" id="3.40.50.300">
    <property type="entry name" value="P-loop containing nucleotide triphosphate hydrolases"/>
    <property type="match status" value="2"/>
</dbReference>